<reference evidence="1" key="1">
    <citation type="journal article" date="2021" name="Proc. Natl. Acad. Sci. U.S.A.">
        <title>A Catalog of Tens of Thousands of Viruses from Human Metagenomes Reveals Hidden Associations with Chronic Diseases.</title>
        <authorList>
            <person name="Tisza M.J."/>
            <person name="Buck C.B."/>
        </authorList>
    </citation>
    <scope>NUCLEOTIDE SEQUENCE</scope>
    <source>
        <strain evidence="1">CtP4M4</strain>
    </source>
</reference>
<sequence length="141" mass="16046">MGNIAAFLQPPVMGEEKKVWISRRFKGEDGKPLPFVIRVIDQETNAKLLKQATRKNRVNGQMVQEMDADRYGKLLVDACVVEPNFRDSEVCAYYKTTDPLEVPGRMLTAGEYNRLVGEIRKLNELVESDEELEALEETAKN</sequence>
<dbReference type="EMBL" id="BK015043">
    <property type="protein sequence ID" value="DAD88573.1"/>
    <property type="molecule type" value="Genomic_DNA"/>
</dbReference>
<proteinExistence type="predicted"/>
<organism evidence="1">
    <name type="scientific">Myoviridae sp. ctP4M4</name>
    <dbReference type="NCBI Taxonomy" id="2826647"/>
    <lineage>
        <taxon>Viruses</taxon>
        <taxon>Duplodnaviria</taxon>
        <taxon>Heunggongvirae</taxon>
        <taxon>Uroviricota</taxon>
        <taxon>Caudoviricetes</taxon>
    </lineage>
</organism>
<protein>
    <submittedName>
        <fullName evidence="1">Tail assembly chaperone protein</fullName>
    </submittedName>
</protein>
<dbReference type="Pfam" id="PF08890">
    <property type="entry name" value="Phage_TAC_5"/>
    <property type="match status" value="1"/>
</dbReference>
<name>A0A8S5N1N9_9CAUD</name>
<dbReference type="InterPro" id="IPR038559">
    <property type="entry name" value="XkdN-like_sf"/>
</dbReference>
<evidence type="ECO:0000313" key="1">
    <source>
        <dbReference type="EMBL" id="DAD88573.1"/>
    </source>
</evidence>
<dbReference type="Gene3D" id="3.30.2220.30">
    <property type="match status" value="1"/>
</dbReference>
<dbReference type="InterPro" id="IPR014986">
    <property type="entry name" value="XkdN-like"/>
</dbReference>
<accession>A0A8S5N1N9</accession>